<evidence type="ECO:0000256" key="6">
    <source>
        <dbReference type="ARBA" id="ARBA00023211"/>
    </source>
</evidence>
<dbReference type="InterPro" id="IPR024084">
    <property type="entry name" value="IsoPropMal-DH-like_dom"/>
</dbReference>
<keyword evidence="4" id="KW-0560">Oxidoreductase</keyword>
<dbReference type="AlphaFoldDB" id="A0A8J3DBU8"/>
<dbReference type="PANTHER" id="PTHR43275:SF1">
    <property type="entry name" value="D-MALATE DEHYDROGENASE [DECARBOXYLATING]"/>
    <property type="match status" value="1"/>
</dbReference>
<feature type="domain" description="Isopropylmalate dehydrogenase-like" evidence="7">
    <location>
        <begin position="5"/>
        <end position="346"/>
    </location>
</feature>
<evidence type="ECO:0000256" key="1">
    <source>
        <dbReference type="ARBA" id="ARBA00001936"/>
    </source>
</evidence>
<dbReference type="SUPFAM" id="SSF53659">
    <property type="entry name" value="Isocitrate/Isopropylmalate dehydrogenase-like"/>
    <property type="match status" value="1"/>
</dbReference>
<dbReference type="SMART" id="SM01329">
    <property type="entry name" value="Iso_dh"/>
    <property type="match status" value="1"/>
</dbReference>
<dbReference type="Pfam" id="PF00180">
    <property type="entry name" value="Iso_dh"/>
    <property type="match status" value="1"/>
</dbReference>
<keyword evidence="9" id="KW-1185">Reference proteome</keyword>
<evidence type="ECO:0000259" key="7">
    <source>
        <dbReference type="SMART" id="SM01329"/>
    </source>
</evidence>
<evidence type="ECO:0000313" key="9">
    <source>
        <dbReference type="Proteomes" id="UP000598271"/>
    </source>
</evidence>
<reference evidence="8 9" key="1">
    <citation type="journal article" date="2014" name="Int. J. Syst. Evol. Microbiol.">
        <title>Complete genome sequence of Corynebacterium casei LMG S-19264T (=DSM 44701T), isolated from a smear-ripened cheese.</title>
        <authorList>
            <consortium name="US DOE Joint Genome Institute (JGI-PGF)"/>
            <person name="Walter F."/>
            <person name="Albersmeier A."/>
            <person name="Kalinowski J."/>
            <person name="Ruckert C."/>
        </authorList>
    </citation>
    <scope>NUCLEOTIDE SEQUENCE [LARGE SCALE GENOMIC DNA]</scope>
    <source>
        <strain evidence="8 9">KCTC 12866</strain>
    </source>
</reference>
<keyword evidence="5" id="KW-0520">NAD</keyword>
<protein>
    <submittedName>
        <fullName evidence="8">Tartrate dehydrogenase</fullName>
    </submittedName>
</protein>
<evidence type="ECO:0000256" key="2">
    <source>
        <dbReference type="ARBA" id="ARBA00001946"/>
    </source>
</evidence>
<evidence type="ECO:0000313" key="8">
    <source>
        <dbReference type="EMBL" id="GHB80199.1"/>
    </source>
</evidence>
<dbReference type="Proteomes" id="UP000598271">
    <property type="component" value="Unassembled WGS sequence"/>
</dbReference>
<keyword evidence="3" id="KW-0479">Metal-binding</keyword>
<evidence type="ECO:0000256" key="4">
    <source>
        <dbReference type="ARBA" id="ARBA00023002"/>
    </source>
</evidence>
<dbReference type="Gene3D" id="3.40.718.10">
    <property type="entry name" value="Isopropylmalate Dehydrogenase"/>
    <property type="match status" value="1"/>
</dbReference>
<dbReference type="PANTHER" id="PTHR43275">
    <property type="entry name" value="D-MALATE DEHYDROGENASE [DECARBOXYLATING]"/>
    <property type="match status" value="1"/>
</dbReference>
<name>A0A8J3DBU8_9BACT</name>
<comment type="cofactor">
    <cofactor evidence="1">
        <name>Mn(2+)</name>
        <dbReference type="ChEBI" id="CHEBI:29035"/>
    </cofactor>
</comment>
<gene>
    <name evidence="8" type="ORF">GCM10007390_38030</name>
</gene>
<proteinExistence type="predicted"/>
<dbReference type="EMBL" id="BMXF01000004">
    <property type="protein sequence ID" value="GHB80199.1"/>
    <property type="molecule type" value="Genomic_DNA"/>
</dbReference>
<comment type="caution">
    <text evidence="8">The sequence shown here is derived from an EMBL/GenBank/DDBJ whole genome shotgun (WGS) entry which is preliminary data.</text>
</comment>
<comment type="cofactor">
    <cofactor evidence="2">
        <name>Mg(2+)</name>
        <dbReference type="ChEBI" id="CHEBI:18420"/>
    </cofactor>
</comment>
<keyword evidence="6" id="KW-0464">Manganese</keyword>
<organism evidence="8 9">
    <name type="scientific">Persicitalea jodogahamensis</name>
    <dbReference type="NCBI Taxonomy" id="402147"/>
    <lineage>
        <taxon>Bacteria</taxon>
        <taxon>Pseudomonadati</taxon>
        <taxon>Bacteroidota</taxon>
        <taxon>Cytophagia</taxon>
        <taxon>Cytophagales</taxon>
        <taxon>Spirosomataceae</taxon>
        <taxon>Persicitalea</taxon>
    </lineage>
</organism>
<dbReference type="GO" id="GO:0016491">
    <property type="term" value="F:oxidoreductase activity"/>
    <property type="evidence" value="ECO:0007669"/>
    <property type="project" value="UniProtKB-KW"/>
</dbReference>
<dbReference type="InterPro" id="IPR050501">
    <property type="entry name" value="ICDH/IPMDH"/>
</dbReference>
<dbReference type="RefSeq" id="WP_189566177.1">
    <property type="nucleotide sequence ID" value="NZ_BMXF01000004.1"/>
</dbReference>
<dbReference type="GO" id="GO:0046872">
    <property type="term" value="F:metal ion binding"/>
    <property type="evidence" value="ECO:0007669"/>
    <property type="project" value="UniProtKB-KW"/>
</dbReference>
<accession>A0A8J3DBU8</accession>
<sequence length="352" mass="38308">MTSYKIAVVNGDGIGHEIVPMGVEVLKAAAEKFGFDLDTTEYAYGAGYYLEHGDFMAETGLEDLKNFDGILFGAVGLPAVDDTLPFKLFTNKVRTAFKQYVNYRPVKLLDGIDSPLRTKTQKDIDFVVIRENNEGEFVQNGRQMYPDEPYGFATDTSLFTRPGIERIAHYAFKLAQKRRKKVTNVTKSNTMINTLAYWDRVIAEVAEHYPDVQYGKMYIDAATANFVLRPELFDVVLTTNMLGDILSDLGGAIMGSLGFGPSGNINPEKNFPSMFEPIHGSAPDIAGKGIANPIGQIWSGAIMLEHIGETAAAEAIVKAINATTAQGILTGDAGGKNSTTEVAQAIIENLKG</sequence>
<evidence type="ECO:0000256" key="5">
    <source>
        <dbReference type="ARBA" id="ARBA00023027"/>
    </source>
</evidence>
<evidence type="ECO:0000256" key="3">
    <source>
        <dbReference type="ARBA" id="ARBA00022723"/>
    </source>
</evidence>